<proteinExistence type="predicted"/>
<keyword evidence="3" id="KW-1185">Reference proteome</keyword>
<dbReference type="EMBL" id="CM017631">
    <property type="protein sequence ID" value="TYH55152.1"/>
    <property type="molecule type" value="Genomic_DNA"/>
</dbReference>
<protein>
    <submittedName>
        <fullName evidence="2">Uncharacterized protein</fullName>
    </submittedName>
</protein>
<feature type="compositionally biased region" description="Polar residues" evidence="1">
    <location>
        <begin position="1"/>
        <end position="10"/>
    </location>
</feature>
<evidence type="ECO:0000313" key="2">
    <source>
        <dbReference type="EMBL" id="TYH55152.1"/>
    </source>
</evidence>
<feature type="region of interest" description="Disordered" evidence="1">
    <location>
        <begin position="1"/>
        <end position="24"/>
    </location>
</feature>
<dbReference type="AlphaFoldDB" id="A0A5D2JKY3"/>
<reference evidence="2 3" key="1">
    <citation type="submission" date="2019-07" db="EMBL/GenBank/DDBJ databases">
        <title>WGS assembly of Gossypium tomentosum.</title>
        <authorList>
            <person name="Chen Z.J."/>
            <person name="Sreedasyam A."/>
            <person name="Ando A."/>
            <person name="Song Q."/>
            <person name="De L."/>
            <person name="Hulse-Kemp A."/>
            <person name="Ding M."/>
            <person name="Ye W."/>
            <person name="Kirkbride R."/>
            <person name="Jenkins J."/>
            <person name="Plott C."/>
            <person name="Lovell J."/>
            <person name="Lin Y.-M."/>
            <person name="Vaughn R."/>
            <person name="Liu B."/>
            <person name="Li W."/>
            <person name="Simpson S."/>
            <person name="Scheffler B."/>
            <person name="Saski C."/>
            <person name="Grover C."/>
            <person name="Hu G."/>
            <person name="Conover J."/>
            <person name="Carlson J."/>
            <person name="Shu S."/>
            <person name="Boston L."/>
            <person name="Williams M."/>
            <person name="Peterson D."/>
            <person name="Mcgee K."/>
            <person name="Jones D."/>
            <person name="Wendel J."/>
            <person name="Stelly D."/>
            <person name="Grimwood J."/>
            <person name="Schmutz J."/>
        </authorList>
    </citation>
    <scope>NUCLEOTIDE SEQUENCE [LARGE SCALE GENOMIC DNA]</scope>
    <source>
        <strain evidence="2">7179.01</strain>
    </source>
</reference>
<accession>A0A5D2JKY3</accession>
<sequence length="123" mass="14216">MVNQTRSSKTGGEHGESSIKGRNQIGKFRNVNWARVHATSTVQQNSRRWTLSLPSLLKMQYRCCNWTFDARTGLWSCYSKRERRLSQRVNRACYGSNFCSYLEALTIRDALSWLKGLQFDSGN</sequence>
<gene>
    <name evidence="2" type="ORF">ES332_D09G218300v1</name>
</gene>
<evidence type="ECO:0000313" key="3">
    <source>
        <dbReference type="Proteomes" id="UP000322667"/>
    </source>
</evidence>
<organism evidence="2 3">
    <name type="scientific">Gossypium tomentosum</name>
    <name type="common">Hawaiian cotton</name>
    <name type="synonym">Gossypium sandvicense</name>
    <dbReference type="NCBI Taxonomy" id="34277"/>
    <lineage>
        <taxon>Eukaryota</taxon>
        <taxon>Viridiplantae</taxon>
        <taxon>Streptophyta</taxon>
        <taxon>Embryophyta</taxon>
        <taxon>Tracheophyta</taxon>
        <taxon>Spermatophyta</taxon>
        <taxon>Magnoliopsida</taxon>
        <taxon>eudicotyledons</taxon>
        <taxon>Gunneridae</taxon>
        <taxon>Pentapetalae</taxon>
        <taxon>rosids</taxon>
        <taxon>malvids</taxon>
        <taxon>Malvales</taxon>
        <taxon>Malvaceae</taxon>
        <taxon>Malvoideae</taxon>
        <taxon>Gossypium</taxon>
    </lineage>
</organism>
<dbReference type="Proteomes" id="UP000322667">
    <property type="component" value="Chromosome D09"/>
</dbReference>
<evidence type="ECO:0000256" key="1">
    <source>
        <dbReference type="SAM" id="MobiDB-lite"/>
    </source>
</evidence>
<name>A0A5D2JKY3_GOSTO</name>